<comment type="caution">
    <text evidence="2">The sequence shown here is derived from an EMBL/GenBank/DDBJ whole genome shotgun (WGS) entry which is preliminary data.</text>
</comment>
<dbReference type="Proteomes" id="UP000280296">
    <property type="component" value="Unassembled WGS sequence"/>
</dbReference>
<dbReference type="RefSeq" id="WP_126727269.1">
    <property type="nucleotide sequence ID" value="NZ_RYZH01000048.1"/>
</dbReference>
<gene>
    <name evidence="2" type="ORF">TsocGM_20180</name>
</gene>
<proteinExistence type="predicted"/>
<sequence length="161" mass="17652">MNLNLIARPLADWFRDLCQRYFFAGVSVSAEKAVADLESESVEVKKDRLRTALEALDYARQIDTEGDEYKERVLAEYREDVLAVRGLTADVIAGRTPFAEGREALRDLPPASGGSATSLPDASPKAITQADGPPSAPADPPRRKRGRPPKHRPQPEPGMEV</sequence>
<dbReference type="EMBL" id="RYZH01000048">
    <property type="protein sequence ID" value="RUL84596.1"/>
    <property type="molecule type" value="Genomic_DNA"/>
</dbReference>
<organism evidence="2 3">
    <name type="scientific">Tautonia sociabilis</name>
    <dbReference type="NCBI Taxonomy" id="2080755"/>
    <lineage>
        <taxon>Bacteria</taxon>
        <taxon>Pseudomonadati</taxon>
        <taxon>Planctomycetota</taxon>
        <taxon>Planctomycetia</taxon>
        <taxon>Isosphaerales</taxon>
        <taxon>Isosphaeraceae</taxon>
        <taxon>Tautonia</taxon>
    </lineage>
</organism>
<feature type="region of interest" description="Disordered" evidence="1">
    <location>
        <begin position="103"/>
        <end position="161"/>
    </location>
</feature>
<dbReference type="AlphaFoldDB" id="A0A432MF99"/>
<reference evidence="2 3" key="2">
    <citation type="submission" date="2019-01" db="EMBL/GenBank/DDBJ databases">
        <title>Tautonia sociabilis, a novel thermotolerant planctomycete of Isosphaeraceae family, isolated from a 4000 m deep subterranean habitat.</title>
        <authorList>
            <person name="Kovaleva O.L."/>
            <person name="Elcheninov A.G."/>
            <person name="Van Heerden E."/>
            <person name="Toshchakov S.V."/>
            <person name="Novikov A."/>
            <person name="Bonch-Osmolovskaya E.A."/>
            <person name="Kublanov I.V."/>
        </authorList>
    </citation>
    <scope>NUCLEOTIDE SEQUENCE [LARGE SCALE GENOMIC DNA]</scope>
    <source>
        <strain evidence="2 3">GM2012</strain>
    </source>
</reference>
<accession>A0A432MF99</accession>
<name>A0A432MF99_9BACT</name>
<evidence type="ECO:0000313" key="2">
    <source>
        <dbReference type="EMBL" id="RUL84596.1"/>
    </source>
</evidence>
<keyword evidence="3" id="KW-1185">Reference proteome</keyword>
<evidence type="ECO:0000313" key="3">
    <source>
        <dbReference type="Proteomes" id="UP000280296"/>
    </source>
</evidence>
<reference evidence="2 3" key="1">
    <citation type="submission" date="2018-12" db="EMBL/GenBank/DDBJ databases">
        <authorList>
            <person name="Toschakov S.V."/>
        </authorList>
    </citation>
    <scope>NUCLEOTIDE SEQUENCE [LARGE SCALE GENOMIC DNA]</scope>
    <source>
        <strain evidence="2 3">GM2012</strain>
    </source>
</reference>
<protein>
    <submittedName>
        <fullName evidence="2">Uncharacterized protein</fullName>
    </submittedName>
</protein>
<feature type="compositionally biased region" description="Basic residues" evidence="1">
    <location>
        <begin position="142"/>
        <end position="152"/>
    </location>
</feature>
<evidence type="ECO:0000256" key="1">
    <source>
        <dbReference type="SAM" id="MobiDB-lite"/>
    </source>
</evidence>